<dbReference type="PANTHER" id="PTHR41521">
    <property type="match status" value="1"/>
</dbReference>
<name>A0A554N9D9_9EURY</name>
<dbReference type="InParanoid" id="A0A554N9D9"/>
<dbReference type="PANTHER" id="PTHR41521:SF4">
    <property type="entry name" value="BLR0684 PROTEIN"/>
    <property type="match status" value="1"/>
</dbReference>
<dbReference type="InterPro" id="IPR010753">
    <property type="entry name" value="DUF1330"/>
</dbReference>
<reference evidence="2 3" key="1">
    <citation type="submission" date="2018-06" db="EMBL/GenBank/DDBJ databases">
        <title>Natronomonas sp. F16-60 a new haloarchaeon isolated from a solar saltern of Isla Cristina, Huelva, Spain.</title>
        <authorList>
            <person name="Duran-Viseras A."/>
            <person name="Sanchez-Porro C."/>
            <person name="Ventosa A."/>
        </authorList>
    </citation>
    <scope>NUCLEOTIDE SEQUENCE [LARGE SCALE GENOMIC DNA]</scope>
    <source>
        <strain evidence="2 3">F16-60</strain>
    </source>
</reference>
<gene>
    <name evidence="2" type="ORF">DP107_10145</name>
</gene>
<dbReference type="EMBL" id="QMDX01000005">
    <property type="protein sequence ID" value="TSD13993.1"/>
    <property type="molecule type" value="Genomic_DNA"/>
</dbReference>
<dbReference type="AlphaFoldDB" id="A0A554N9D9"/>
<dbReference type="RefSeq" id="WP_144262044.1">
    <property type="nucleotide sequence ID" value="NZ_QMDX01000005.1"/>
</dbReference>
<dbReference type="Proteomes" id="UP000319894">
    <property type="component" value="Unassembled WGS sequence"/>
</dbReference>
<keyword evidence="3" id="KW-1185">Reference proteome</keyword>
<proteinExistence type="predicted"/>
<evidence type="ECO:0000313" key="2">
    <source>
        <dbReference type="EMBL" id="TSD13993.1"/>
    </source>
</evidence>
<dbReference type="Gene3D" id="3.30.70.100">
    <property type="match status" value="1"/>
</dbReference>
<feature type="domain" description="DUF1330" evidence="1">
    <location>
        <begin position="10"/>
        <end position="101"/>
    </location>
</feature>
<comment type="caution">
    <text evidence="2">The sequence shown here is derived from an EMBL/GenBank/DDBJ whole genome shotgun (WGS) entry which is preliminary data.</text>
</comment>
<dbReference type="OrthoDB" id="186333at2157"/>
<evidence type="ECO:0000313" key="3">
    <source>
        <dbReference type="Proteomes" id="UP000319894"/>
    </source>
</evidence>
<accession>A0A554N9D9</accession>
<dbReference type="SUPFAM" id="SSF54909">
    <property type="entry name" value="Dimeric alpha+beta barrel"/>
    <property type="match status" value="1"/>
</dbReference>
<sequence length="112" mass="12651">MTAESASSRTGYAVFIEEITDWDRYLNEYLPAADETLDEHGGTLAVWNRDPDVIEGEWDHNMTVVVEFPSVEDARAWYEGPAYEAVKGIRHEACEYAHAIITPEFAPEDLEG</sequence>
<dbReference type="InterPro" id="IPR011008">
    <property type="entry name" value="Dimeric_a/b-barrel"/>
</dbReference>
<protein>
    <submittedName>
        <fullName evidence="2">DUF1330 domain-containing protein</fullName>
    </submittedName>
</protein>
<evidence type="ECO:0000259" key="1">
    <source>
        <dbReference type="Pfam" id="PF07045"/>
    </source>
</evidence>
<organism evidence="2 3">
    <name type="scientific">Haloglomus irregulare</name>
    <dbReference type="NCBI Taxonomy" id="2234134"/>
    <lineage>
        <taxon>Archaea</taxon>
        <taxon>Methanobacteriati</taxon>
        <taxon>Methanobacteriota</taxon>
        <taxon>Stenosarchaea group</taxon>
        <taxon>Halobacteria</taxon>
        <taxon>Halobacteriales</taxon>
        <taxon>Natronomonadaceae</taxon>
        <taxon>Haloglomus</taxon>
    </lineage>
</organism>
<dbReference type="Pfam" id="PF07045">
    <property type="entry name" value="DUF1330"/>
    <property type="match status" value="1"/>
</dbReference>